<evidence type="ECO:0000256" key="5">
    <source>
        <dbReference type="SAM" id="SignalP"/>
    </source>
</evidence>
<dbReference type="Pfam" id="PF18962">
    <property type="entry name" value="Por_Secre_tail"/>
    <property type="match status" value="1"/>
</dbReference>
<gene>
    <name evidence="7" type="ORF">ACFSSE_12325</name>
</gene>
<dbReference type="PANTHER" id="PTHR24028">
    <property type="entry name" value="CADHERIN-87A"/>
    <property type="match status" value="1"/>
</dbReference>
<proteinExistence type="predicted"/>
<evidence type="ECO:0000313" key="8">
    <source>
        <dbReference type="Proteomes" id="UP001597546"/>
    </source>
</evidence>
<accession>A0ABW5TUM8</accession>
<dbReference type="EMBL" id="JBHULV010000044">
    <property type="protein sequence ID" value="MFD2732488.1"/>
    <property type="molecule type" value="Genomic_DNA"/>
</dbReference>
<keyword evidence="5" id="KW-0732">Signal</keyword>
<dbReference type="Proteomes" id="UP001597546">
    <property type="component" value="Unassembled WGS sequence"/>
</dbReference>
<feature type="domain" description="Cadherin" evidence="6">
    <location>
        <begin position="555"/>
        <end position="648"/>
    </location>
</feature>
<keyword evidence="4" id="KW-0325">Glycoprotein</keyword>
<comment type="subcellular location">
    <subcellularLocation>
        <location evidence="1">Membrane</location>
        <topology evidence="1">Single-pass membrane protein</topology>
    </subcellularLocation>
</comment>
<dbReference type="Gene3D" id="2.60.40.60">
    <property type="entry name" value="Cadherins"/>
    <property type="match status" value="2"/>
</dbReference>
<protein>
    <submittedName>
        <fullName evidence="7">Ig domain-containing protein</fullName>
    </submittedName>
</protein>
<feature type="chain" id="PRO_5045498232" evidence="5">
    <location>
        <begin position="26"/>
        <end position="924"/>
    </location>
</feature>
<dbReference type="SMART" id="SM00736">
    <property type="entry name" value="CADG"/>
    <property type="match status" value="3"/>
</dbReference>
<dbReference type="InterPro" id="IPR006644">
    <property type="entry name" value="Cadg"/>
</dbReference>
<dbReference type="InterPro" id="IPR040853">
    <property type="entry name" value="RapA2_cadherin-like"/>
</dbReference>
<evidence type="ECO:0000256" key="4">
    <source>
        <dbReference type="ARBA" id="ARBA00023180"/>
    </source>
</evidence>
<evidence type="ECO:0000313" key="7">
    <source>
        <dbReference type="EMBL" id="MFD2732488.1"/>
    </source>
</evidence>
<dbReference type="InterPro" id="IPR002126">
    <property type="entry name" value="Cadherin-like_dom"/>
</dbReference>
<evidence type="ECO:0000256" key="2">
    <source>
        <dbReference type="ARBA" id="ARBA00022692"/>
    </source>
</evidence>
<dbReference type="InterPro" id="IPR026444">
    <property type="entry name" value="Secre_tail"/>
</dbReference>
<keyword evidence="3" id="KW-1133">Transmembrane helix</keyword>
<keyword evidence="2" id="KW-0812">Transmembrane</keyword>
<dbReference type="Gene3D" id="2.60.40.10">
    <property type="entry name" value="Immunoglobulins"/>
    <property type="match status" value="1"/>
</dbReference>
<comment type="caution">
    <text evidence="7">The sequence shown here is derived from an EMBL/GenBank/DDBJ whole genome shotgun (WGS) entry which is preliminary data.</text>
</comment>
<organism evidence="7 8">
    <name type="scientific">Pedobacter alpinus</name>
    <dbReference type="NCBI Taxonomy" id="1590643"/>
    <lineage>
        <taxon>Bacteria</taxon>
        <taxon>Pseudomonadati</taxon>
        <taxon>Bacteroidota</taxon>
        <taxon>Sphingobacteriia</taxon>
        <taxon>Sphingobacteriales</taxon>
        <taxon>Sphingobacteriaceae</taxon>
        <taxon>Pedobacter</taxon>
    </lineage>
</organism>
<dbReference type="RefSeq" id="WP_379040217.1">
    <property type="nucleotide sequence ID" value="NZ_JBHSKW010000001.1"/>
</dbReference>
<keyword evidence="8" id="KW-1185">Reference proteome</keyword>
<evidence type="ECO:0000256" key="3">
    <source>
        <dbReference type="ARBA" id="ARBA00022989"/>
    </source>
</evidence>
<name>A0ABW5TUM8_9SPHI</name>
<dbReference type="InterPro" id="IPR013783">
    <property type="entry name" value="Ig-like_fold"/>
</dbReference>
<dbReference type="CDD" id="cd11304">
    <property type="entry name" value="Cadherin_repeat"/>
    <property type="match status" value="2"/>
</dbReference>
<dbReference type="Pfam" id="PF05345">
    <property type="entry name" value="He_PIG"/>
    <property type="match status" value="1"/>
</dbReference>
<feature type="domain" description="Cadherin" evidence="6">
    <location>
        <begin position="455"/>
        <end position="548"/>
    </location>
</feature>
<dbReference type="PANTHER" id="PTHR24028:SF316">
    <property type="entry name" value="NEURAL-CADHERIN-LIKE"/>
    <property type="match status" value="1"/>
</dbReference>
<dbReference type="Pfam" id="PF17803">
    <property type="entry name" value="Cadherin_4"/>
    <property type="match status" value="1"/>
</dbReference>
<dbReference type="PROSITE" id="PS50268">
    <property type="entry name" value="CADHERIN_2"/>
    <property type="match status" value="2"/>
</dbReference>
<evidence type="ECO:0000259" key="6">
    <source>
        <dbReference type="PROSITE" id="PS50268"/>
    </source>
</evidence>
<dbReference type="SMART" id="SM00112">
    <property type="entry name" value="CA"/>
    <property type="match status" value="2"/>
</dbReference>
<dbReference type="InterPro" id="IPR050174">
    <property type="entry name" value="Protocadherin/Cadherin-CA"/>
</dbReference>
<sequence length="924" mass="96742">MKKILLLPLFLIAFLLSSFPQQGFAQVTVIDFNSEVSAPNGTEIVKQHSVEGFTFASNLTNQYGVGFYNNMGEGGTRALSDNNVVSGALTRWTISRNGGSEFQFRSIYIQEGGFGSSTSGTIRGYKNGNPTGSAKTINFNGVKDYASDPDFYDVDEIRIEATDIYVAIDNFTYGSVFTGPVNAAPVATAPTAPTVQEDAVAVALADNIQITDVNGDNQSVTFTITGGTVSLGTAGITFGGGGNGSSSFTASGTLTAINTALDAATFTPTPNLFGTNAGSISFVSNDGTVNSNTATVTFNISGVNDDPTFTGLPASVTVVEDAINADLSGALSSGTFNDIDAGSNNVTLTLSVNQGTLNYANPFGTGVNITGPGTSTGTFTGTVQNIETYLNINTNVVYTPPANLSGLNAATLTVSANDNGNTGSGGGQTVVLGQIQINITPVNDAPTDIVLSPTSINENVAANSTVGSLTTTDPDAGNSFTYTLVAGTGNTDNGSFSISGANLRITNSPNFEVKNSYSVRIRTTDQGGLFYEETFTITINNVNETPTDIALSANSINENVAANSQVGTFTTTDPDASNTFTYTLVAGAGSTDNASFNISGSSLRITDSPNFEVKNSYSVRIRTTDQGSLSYEKVFTININNVNDAPIVANAIPNQNATEDQAFNFQFALNTFADMDAGAILTYTAQLNGGGALPLWLSFDGATRTFSGTPLNANVGTVSIDVIANDGSGGTITAIFNIVVGATLPVTFNQYSAKLQTDGTVLLTWDTFAEQSNDYFEISKSTDGQNFVVISTIKGNGTTTQRSLYNYTDRTPKSGDNYYKLVQVDLDGAREDLGIRSAKVALANDSKVTIYPNPSTDLVNIVFESGKFTSIELVDLNGRLVQKKVIATQATEITLEVGDLPSSSYLIKLVGNQETIAKVLVVKR</sequence>
<reference evidence="8" key="1">
    <citation type="journal article" date="2019" name="Int. J. Syst. Evol. Microbiol.">
        <title>The Global Catalogue of Microorganisms (GCM) 10K type strain sequencing project: providing services to taxonomists for standard genome sequencing and annotation.</title>
        <authorList>
            <consortium name="The Broad Institute Genomics Platform"/>
            <consortium name="The Broad Institute Genome Sequencing Center for Infectious Disease"/>
            <person name="Wu L."/>
            <person name="Ma J."/>
        </authorList>
    </citation>
    <scope>NUCLEOTIDE SEQUENCE [LARGE SCALE GENOMIC DNA]</scope>
    <source>
        <strain evidence="8">KCTC 42456</strain>
    </source>
</reference>
<dbReference type="NCBIfam" id="TIGR04183">
    <property type="entry name" value="Por_Secre_tail"/>
    <property type="match status" value="1"/>
</dbReference>
<feature type="signal peptide" evidence="5">
    <location>
        <begin position="1"/>
        <end position="25"/>
    </location>
</feature>
<keyword evidence="3" id="KW-0472">Membrane</keyword>
<evidence type="ECO:0000256" key="1">
    <source>
        <dbReference type="ARBA" id="ARBA00004167"/>
    </source>
</evidence>
<dbReference type="SUPFAM" id="SSF49313">
    <property type="entry name" value="Cadherin-like"/>
    <property type="match status" value="3"/>
</dbReference>
<dbReference type="InterPro" id="IPR015919">
    <property type="entry name" value="Cadherin-like_sf"/>
</dbReference>